<protein>
    <submittedName>
        <fullName evidence="2">Formylglycine-generating enzyme family protein</fullName>
    </submittedName>
</protein>
<sequence>MAWVPGGTFMMGSNDHYPEEAPVHPVEVDGFWMDDAPVTNRQFLEFVNATGYVTFAEKRLIAKDYPGAPPGNLRAGSLVFTPPTKPIVGVDITQWWVFTYGANWRRPLGRKSSIGNILDHPVVHVAFCDAEAYAAWAGKELPSEAEWELAARGGLDQAEFAWGDELVPGGRHMANIWQGSFPVVNLLEDGYERTSPIRSFPPNGFGLYDMIGNTWEWTTDFWTTQHPQAAAKACCIPLNPRNTDIEASIDPAQADLAIPRRVLKGGSHLCALNYCRRYRPAARHAQEIDTTTNHVGFRCVVRTRA</sequence>
<dbReference type="Proteomes" id="UP000550508">
    <property type="component" value="Unassembled WGS sequence"/>
</dbReference>
<dbReference type="SUPFAM" id="SSF56436">
    <property type="entry name" value="C-type lectin-like"/>
    <property type="match status" value="1"/>
</dbReference>
<accession>A0A849VRY3</accession>
<gene>
    <name evidence="2" type="ORF">HQ945_05195</name>
</gene>
<reference evidence="2 3" key="1">
    <citation type="submission" date="2020-05" db="EMBL/GenBank/DDBJ databases">
        <authorList>
            <person name="Kim M.K."/>
        </authorList>
    </citation>
    <scope>NUCLEOTIDE SEQUENCE [LARGE SCALE GENOMIC DNA]</scope>
    <source>
        <strain evidence="2 3">BT25</strain>
    </source>
</reference>
<dbReference type="InterPro" id="IPR005532">
    <property type="entry name" value="SUMF_dom"/>
</dbReference>
<proteinExistence type="predicted"/>
<evidence type="ECO:0000259" key="1">
    <source>
        <dbReference type="Pfam" id="PF03781"/>
    </source>
</evidence>
<evidence type="ECO:0000313" key="2">
    <source>
        <dbReference type="EMBL" id="NTS30643.1"/>
    </source>
</evidence>
<organism evidence="2 3">
    <name type="scientific">Phyllobacterium pellucidum</name>
    <dbReference type="NCBI Taxonomy" id="2740464"/>
    <lineage>
        <taxon>Bacteria</taxon>
        <taxon>Pseudomonadati</taxon>
        <taxon>Pseudomonadota</taxon>
        <taxon>Alphaproteobacteria</taxon>
        <taxon>Hyphomicrobiales</taxon>
        <taxon>Phyllobacteriaceae</taxon>
        <taxon>Phyllobacterium</taxon>
    </lineage>
</organism>
<dbReference type="Gene3D" id="3.90.1580.10">
    <property type="entry name" value="paralog of FGE (formylglycine-generating enzyme)"/>
    <property type="match status" value="1"/>
</dbReference>
<name>A0A849VRY3_9HYPH</name>
<dbReference type="InterPro" id="IPR016187">
    <property type="entry name" value="CTDL_fold"/>
</dbReference>
<evidence type="ECO:0000313" key="3">
    <source>
        <dbReference type="Proteomes" id="UP000550508"/>
    </source>
</evidence>
<dbReference type="InterPro" id="IPR042095">
    <property type="entry name" value="SUMF_sf"/>
</dbReference>
<dbReference type="AlphaFoldDB" id="A0A849VRY3"/>
<dbReference type="GO" id="GO:0120147">
    <property type="term" value="F:formylglycine-generating oxidase activity"/>
    <property type="evidence" value="ECO:0007669"/>
    <property type="project" value="TreeGrafter"/>
</dbReference>
<dbReference type="EMBL" id="JABUMX010000001">
    <property type="protein sequence ID" value="NTS30643.1"/>
    <property type="molecule type" value="Genomic_DNA"/>
</dbReference>
<dbReference type="Pfam" id="PF03781">
    <property type="entry name" value="FGE-sulfatase"/>
    <property type="match status" value="1"/>
</dbReference>
<dbReference type="InterPro" id="IPR051043">
    <property type="entry name" value="Sulfatase_Mod_Factor_Kinase"/>
</dbReference>
<comment type="caution">
    <text evidence="2">The sequence shown here is derived from an EMBL/GenBank/DDBJ whole genome shotgun (WGS) entry which is preliminary data.</text>
</comment>
<dbReference type="PANTHER" id="PTHR23150:SF19">
    <property type="entry name" value="FORMYLGLYCINE-GENERATING ENZYME"/>
    <property type="match status" value="1"/>
</dbReference>
<feature type="domain" description="Sulfatase-modifying factor enzyme-like" evidence="1">
    <location>
        <begin position="1"/>
        <end position="300"/>
    </location>
</feature>
<dbReference type="PANTHER" id="PTHR23150">
    <property type="entry name" value="SULFATASE MODIFYING FACTOR 1, 2"/>
    <property type="match status" value="1"/>
</dbReference>
<keyword evidence="3" id="KW-1185">Reference proteome</keyword>